<evidence type="ECO:0000256" key="1">
    <source>
        <dbReference type="ARBA" id="ARBA00004141"/>
    </source>
</evidence>
<evidence type="ECO:0000313" key="11">
    <source>
        <dbReference type="Proteomes" id="UP000494040"/>
    </source>
</evidence>
<dbReference type="Pfam" id="PF02949">
    <property type="entry name" value="7tm_6"/>
    <property type="match status" value="1"/>
</dbReference>
<feature type="transmembrane region" description="Helical" evidence="9">
    <location>
        <begin position="107"/>
        <end position="126"/>
    </location>
</feature>
<evidence type="ECO:0000256" key="9">
    <source>
        <dbReference type="RuleBase" id="RU351113"/>
    </source>
</evidence>
<feature type="transmembrane region" description="Helical" evidence="9">
    <location>
        <begin position="293"/>
        <end position="316"/>
    </location>
</feature>
<comment type="subcellular location">
    <subcellularLocation>
        <location evidence="9">Cell membrane</location>
        <topology evidence="9">Multi-pass membrane protein</topology>
    </subcellularLocation>
    <subcellularLocation>
        <location evidence="1">Membrane</location>
        <topology evidence="1">Multi-pass membrane protein</topology>
    </subcellularLocation>
</comment>
<accession>A0A8I6R978</accession>
<feature type="transmembrane region" description="Helical" evidence="9">
    <location>
        <begin position="166"/>
        <end position="188"/>
    </location>
</feature>
<dbReference type="GO" id="GO:0005549">
    <property type="term" value="F:odorant binding"/>
    <property type="evidence" value="ECO:0007669"/>
    <property type="project" value="InterPro"/>
</dbReference>
<keyword evidence="8 9" id="KW-0807">Transducer</keyword>
<keyword evidence="3 9" id="KW-0812">Transmembrane</keyword>
<keyword evidence="6 9" id="KW-0472">Membrane</keyword>
<keyword evidence="4 9" id="KW-0552">Olfaction</keyword>
<dbReference type="EnsemblMetazoa" id="XM_014385871.2">
    <property type="protein sequence ID" value="XP_014241357.1"/>
    <property type="gene ID" value="LOC106662066"/>
</dbReference>
<feature type="transmembrane region" description="Helical" evidence="9">
    <location>
        <begin position="9"/>
        <end position="32"/>
    </location>
</feature>
<comment type="similarity">
    <text evidence="9">Belongs to the insect chemoreceptor superfamily. Heteromeric odorant receptor channel (TC 1.A.69) family.</text>
</comment>
<evidence type="ECO:0000256" key="3">
    <source>
        <dbReference type="ARBA" id="ARBA00022692"/>
    </source>
</evidence>
<dbReference type="SMR" id="A0A8I6R978"/>
<dbReference type="Proteomes" id="UP000494040">
    <property type="component" value="Unassembled WGS sequence"/>
</dbReference>
<dbReference type="GO" id="GO:0005886">
    <property type="term" value="C:plasma membrane"/>
    <property type="evidence" value="ECO:0007669"/>
    <property type="project" value="UniProtKB-SubCell"/>
</dbReference>
<dbReference type="GO" id="GO:0007165">
    <property type="term" value="P:signal transduction"/>
    <property type="evidence" value="ECO:0007669"/>
    <property type="project" value="UniProtKB-KW"/>
</dbReference>
<sequence>MTALSGPKYVVLGCFIFSLHETFVTTVTTYMVTFDETLFFENMGSALIITAITIIAFTFLHHKDKFEFIWSALGSKRHQYEVDNETKFYIEKIRQRSSREKKYSPKLFIVLMVSACFVQIFVRYPLDTYLNGYEKYGRFSELLPKYVVGGVPIPFWYYFDTKVSDAAYYIAVGREVVFFVFMTSIVIASDCSFMCVAYEICTEFQILQYVLKNLVEISKLMCKSQGKDSPKYEDISPVLLSLLKSSIRHHQLLLRMGVTLKFIHRPTLIYLLVAISILVGSFGFLLQSSKVALGAQIAGCGTAMAAMFHLLIFCWFSEKMKVCSSQVGHNLFTPSIMDYTAILKKEFVIIQMRSTKPTVLSVSIKSELNLETFAGIMQTAYSYCNLMVSSSEKL</sequence>
<dbReference type="KEGG" id="clec:106662066"/>
<dbReference type="OrthoDB" id="6614360at2759"/>
<evidence type="ECO:0000256" key="4">
    <source>
        <dbReference type="ARBA" id="ARBA00022725"/>
    </source>
</evidence>
<dbReference type="PANTHER" id="PTHR21137:SF42">
    <property type="entry name" value="ODORANT RECEPTOR 83A"/>
    <property type="match status" value="1"/>
</dbReference>
<dbReference type="RefSeq" id="XP_014241357.1">
    <property type="nucleotide sequence ID" value="XM_014385871.2"/>
</dbReference>
<dbReference type="GeneID" id="106662066"/>
<evidence type="ECO:0000313" key="10">
    <source>
        <dbReference type="EnsemblMetazoa" id="XP_014241357.1"/>
    </source>
</evidence>
<evidence type="ECO:0000256" key="7">
    <source>
        <dbReference type="ARBA" id="ARBA00023170"/>
    </source>
</evidence>
<reference evidence="10" key="1">
    <citation type="submission" date="2022-01" db="UniProtKB">
        <authorList>
            <consortium name="EnsemblMetazoa"/>
        </authorList>
    </citation>
    <scope>IDENTIFICATION</scope>
</reference>
<keyword evidence="11" id="KW-1185">Reference proteome</keyword>
<feature type="transmembrane region" description="Helical" evidence="9">
    <location>
        <begin position="38"/>
        <end position="60"/>
    </location>
</feature>
<dbReference type="PANTHER" id="PTHR21137">
    <property type="entry name" value="ODORANT RECEPTOR"/>
    <property type="match status" value="1"/>
</dbReference>
<dbReference type="OMA" id="LAIMCES"/>
<dbReference type="GO" id="GO:0004984">
    <property type="term" value="F:olfactory receptor activity"/>
    <property type="evidence" value="ECO:0007669"/>
    <property type="project" value="InterPro"/>
</dbReference>
<name>A0A8I6R978_CIMLE</name>
<protein>
    <recommendedName>
        <fullName evidence="9">Odorant receptor</fullName>
    </recommendedName>
</protein>
<proteinExistence type="inferred from homology"/>
<evidence type="ECO:0000256" key="2">
    <source>
        <dbReference type="ARBA" id="ARBA00022606"/>
    </source>
</evidence>
<evidence type="ECO:0000256" key="5">
    <source>
        <dbReference type="ARBA" id="ARBA00022989"/>
    </source>
</evidence>
<keyword evidence="5 9" id="KW-1133">Transmembrane helix</keyword>
<dbReference type="AlphaFoldDB" id="A0A8I6R978"/>
<comment type="caution">
    <text evidence="9">Lacks conserved residue(s) required for the propagation of feature annotation.</text>
</comment>
<feature type="transmembrane region" description="Helical" evidence="9">
    <location>
        <begin position="268"/>
        <end position="287"/>
    </location>
</feature>
<keyword evidence="2 9" id="KW-0716">Sensory transduction</keyword>
<keyword evidence="7 9" id="KW-0675">Receptor</keyword>
<organism evidence="10 11">
    <name type="scientific">Cimex lectularius</name>
    <name type="common">Bed bug</name>
    <name type="synonym">Acanthia lectularia</name>
    <dbReference type="NCBI Taxonomy" id="79782"/>
    <lineage>
        <taxon>Eukaryota</taxon>
        <taxon>Metazoa</taxon>
        <taxon>Ecdysozoa</taxon>
        <taxon>Arthropoda</taxon>
        <taxon>Hexapoda</taxon>
        <taxon>Insecta</taxon>
        <taxon>Pterygota</taxon>
        <taxon>Neoptera</taxon>
        <taxon>Paraneoptera</taxon>
        <taxon>Hemiptera</taxon>
        <taxon>Heteroptera</taxon>
        <taxon>Panheteroptera</taxon>
        <taxon>Cimicomorpha</taxon>
        <taxon>Cimicidae</taxon>
        <taxon>Cimex</taxon>
    </lineage>
</organism>
<dbReference type="InterPro" id="IPR004117">
    <property type="entry name" value="7tm6_olfct_rcpt"/>
</dbReference>
<evidence type="ECO:0000256" key="8">
    <source>
        <dbReference type="ARBA" id="ARBA00023224"/>
    </source>
</evidence>
<evidence type="ECO:0000256" key="6">
    <source>
        <dbReference type="ARBA" id="ARBA00023136"/>
    </source>
</evidence>